<organism evidence="3 4">
    <name type="scientific">Alkalispirochaeta americana</name>
    <dbReference type="NCBI Taxonomy" id="159291"/>
    <lineage>
        <taxon>Bacteria</taxon>
        <taxon>Pseudomonadati</taxon>
        <taxon>Spirochaetota</taxon>
        <taxon>Spirochaetia</taxon>
        <taxon>Spirochaetales</taxon>
        <taxon>Spirochaetaceae</taxon>
        <taxon>Alkalispirochaeta</taxon>
    </lineage>
</organism>
<accession>A0A1N6XBT1</accession>
<reference evidence="3 4" key="1">
    <citation type="submission" date="2017-01" db="EMBL/GenBank/DDBJ databases">
        <authorList>
            <person name="Mah S.A."/>
            <person name="Swanson W.J."/>
            <person name="Moy G.W."/>
            <person name="Vacquier V.D."/>
        </authorList>
    </citation>
    <scope>NUCLEOTIDE SEQUENCE [LARGE SCALE GENOMIC DNA]</scope>
    <source>
        <strain evidence="3 4">ASpG1</strain>
    </source>
</reference>
<dbReference type="Proteomes" id="UP000186400">
    <property type="component" value="Unassembled WGS sequence"/>
</dbReference>
<gene>
    <name evidence="3" type="ORF">SAMN05920897_12213</name>
</gene>
<dbReference type="EMBL" id="FTMS01000022">
    <property type="protein sequence ID" value="SIQ99773.1"/>
    <property type="molecule type" value="Genomic_DNA"/>
</dbReference>
<dbReference type="SUPFAM" id="SSF52540">
    <property type="entry name" value="P-loop containing nucleoside triphosphate hydrolases"/>
    <property type="match status" value="1"/>
</dbReference>
<dbReference type="InterPro" id="IPR011335">
    <property type="entry name" value="Restrct_endonuc-II-like"/>
</dbReference>
<evidence type="ECO:0000259" key="1">
    <source>
        <dbReference type="Pfam" id="PF13173"/>
    </source>
</evidence>
<dbReference type="InterPro" id="IPR025420">
    <property type="entry name" value="DUF4143"/>
</dbReference>
<dbReference type="PANTHER" id="PTHR33295:SF20">
    <property type="entry name" value="ATPASE"/>
    <property type="match status" value="1"/>
</dbReference>
<protein>
    <recommendedName>
        <fullName evidence="5">AAA+ ATPase domain-containing protein</fullName>
    </recommendedName>
</protein>
<dbReference type="PANTHER" id="PTHR33295">
    <property type="entry name" value="ATPASE"/>
    <property type="match status" value="1"/>
</dbReference>
<name>A0A1N6XBT1_9SPIO</name>
<evidence type="ECO:0000259" key="2">
    <source>
        <dbReference type="Pfam" id="PF13635"/>
    </source>
</evidence>
<dbReference type="Gene3D" id="3.40.50.300">
    <property type="entry name" value="P-loop containing nucleotide triphosphate hydrolases"/>
    <property type="match status" value="1"/>
</dbReference>
<sequence length="398" mass="46008">MVERKTYLDWMKTHKNTPVIKVLTGMRRVGKSTLLQQFAEMLLTQGTPEEDILFIDMESLKFQHIANGQALAQWVHDRCAAAPGHKIILIDEVQEIESWEKTLNAFLKSGGYDLYITGSNAHLLSSDLATYLAGRYVQIHIYAFSYAEYLAVHGRDGHSMESFQSYIKFGGFPGIYHLPENDDIRFQALDDLYSSIILRDIVERYALRNVALLERIILFFFDNMGQPVSARSITSYLKSQNMKVSVESVLNYIAYLESCFALYCVQRYDLKGKRYLEINEKHYLGDIGLRHAILGYRQGDIGQILENLVCIELKRRGYAVATGLIDNYEIDFIATRQNETLYIQVSYLLSSPDTRERELRPLKKIRDAFPKLLLTMDELRQDEDGIRHIYLPDFLLRP</sequence>
<feature type="domain" description="AAA" evidence="1">
    <location>
        <begin position="20"/>
        <end position="150"/>
    </location>
</feature>
<keyword evidence="4" id="KW-1185">Reference proteome</keyword>
<evidence type="ECO:0000313" key="4">
    <source>
        <dbReference type="Proteomes" id="UP000186400"/>
    </source>
</evidence>
<evidence type="ECO:0000313" key="3">
    <source>
        <dbReference type="EMBL" id="SIQ99773.1"/>
    </source>
</evidence>
<dbReference type="OrthoDB" id="9801684at2"/>
<dbReference type="Pfam" id="PF13173">
    <property type="entry name" value="AAA_14"/>
    <property type="match status" value="1"/>
</dbReference>
<dbReference type="SUPFAM" id="SSF52980">
    <property type="entry name" value="Restriction endonuclease-like"/>
    <property type="match status" value="1"/>
</dbReference>
<dbReference type="InterPro" id="IPR027417">
    <property type="entry name" value="P-loop_NTPase"/>
</dbReference>
<proteinExistence type="predicted"/>
<evidence type="ECO:0008006" key="5">
    <source>
        <dbReference type="Google" id="ProtNLM"/>
    </source>
</evidence>
<dbReference type="AlphaFoldDB" id="A0A1N6XBT1"/>
<feature type="domain" description="DUF4143" evidence="2">
    <location>
        <begin position="199"/>
        <end position="346"/>
    </location>
</feature>
<dbReference type="Pfam" id="PF13635">
    <property type="entry name" value="DUF4143"/>
    <property type="match status" value="1"/>
</dbReference>
<dbReference type="InterPro" id="IPR041682">
    <property type="entry name" value="AAA_14"/>
</dbReference>
<dbReference type="RefSeq" id="WP_076489850.1">
    <property type="nucleotide sequence ID" value="NZ_FTMS01000022.1"/>
</dbReference>